<evidence type="ECO:0000256" key="1">
    <source>
        <dbReference type="SAM" id="Phobius"/>
    </source>
</evidence>
<feature type="transmembrane region" description="Helical" evidence="1">
    <location>
        <begin position="46"/>
        <end position="68"/>
    </location>
</feature>
<sequence>MCDLSFSLSLFCQSFLLSLYFSQVSSLPYLVLGSFVLVFSHFLFKFISLFLFWMLFNYSLSIFSILSLSNSLSSLFIRPHSFFLPFSVHSFSSLTTLQSFSSLFFLLFYHIYPYPHSLSLYSAFQLQHFLSYYRRKVPACKGRSLLPIYCLCNFFNWEDKKL</sequence>
<reference evidence="2" key="1">
    <citation type="submission" date="2021-01" db="EMBL/GenBank/DDBJ databases">
        <authorList>
            <person name="Li R."/>
            <person name="Bekaert M."/>
        </authorList>
    </citation>
    <scope>NUCLEOTIDE SEQUENCE</scope>
    <source>
        <strain evidence="2">Farmed</strain>
    </source>
</reference>
<dbReference type="Proteomes" id="UP000597762">
    <property type="component" value="Unassembled WGS sequence"/>
</dbReference>
<keyword evidence="1" id="KW-1133">Transmembrane helix</keyword>
<name>A0A812B922_ACAPH</name>
<keyword evidence="1" id="KW-0472">Membrane</keyword>
<protein>
    <submittedName>
        <fullName evidence="2">Uncharacterized protein</fullName>
    </submittedName>
</protein>
<gene>
    <name evidence="2" type="ORF">SPHA_12346</name>
</gene>
<accession>A0A812B922</accession>
<comment type="caution">
    <text evidence="2">The sequence shown here is derived from an EMBL/GenBank/DDBJ whole genome shotgun (WGS) entry which is preliminary data.</text>
</comment>
<evidence type="ECO:0000313" key="2">
    <source>
        <dbReference type="EMBL" id="CAE1172961.1"/>
    </source>
</evidence>
<keyword evidence="3" id="KW-1185">Reference proteome</keyword>
<organism evidence="2 3">
    <name type="scientific">Acanthosepion pharaonis</name>
    <name type="common">Pharaoh cuttlefish</name>
    <name type="synonym">Sepia pharaonis</name>
    <dbReference type="NCBI Taxonomy" id="158019"/>
    <lineage>
        <taxon>Eukaryota</taxon>
        <taxon>Metazoa</taxon>
        <taxon>Spiralia</taxon>
        <taxon>Lophotrochozoa</taxon>
        <taxon>Mollusca</taxon>
        <taxon>Cephalopoda</taxon>
        <taxon>Coleoidea</taxon>
        <taxon>Decapodiformes</taxon>
        <taxon>Sepiida</taxon>
        <taxon>Sepiina</taxon>
        <taxon>Sepiidae</taxon>
        <taxon>Acanthosepion</taxon>
    </lineage>
</organism>
<keyword evidence="1" id="KW-0812">Transmembrane</keyword>
<proteinExistence type="predicted"/>
<dbReference type="EMBL" id="CAHIKZ030000413">
    <property type="protein sequence ID" value="CAE1172961.1"/>
    <property type="molecule type" value="Genomic_DNA"/>
</dbReference>
<feature type="transmembrane region" description="Helical" evidence="1">
    <location>
        <begin position="88"/>
        <end position="112"/>
    </location>
</feature>
<evidence type="ECO:0000313" key="3">
    <source>
        <dbReference type="Proteomes" id="UP000597762"/>
    </source>
</evidence>
<feature type="transmembrane region" description="Helical" evidence="1">
    <location>
        <begin position="20"/>
        <end position="39"/>
    </location>
</feature>
<dbReference type="AlphaFoldDB" id="A0A812B922"/>